<proteinExistence type="predicted"/>
<dbReference type="RefSeq" id="WP_096292700.1">
    <property type="nucleotide sequence ID" value="NZ_LT907782.1"/>
</dbReference>
<evidence type="ECO:0000256" key="5">
    <source>
        <dbReference type="ARBA" id="ARBA00023136"/>
    </source>
</evidence>
<feature type="transmembrane region" description="Helical" evidence="6">
    <location>
        <begin position="761"/>
        <end position="781"/>
    </location>
</feature>
<evidence type="ECO:0000256" key="1">
    <source>
        <dbReference type="ARBA" id="ARBA00004651"/>
    </source>
</evidence>
<keyword evidence="4 6" id="KW-1133">Transmembrane helix</keyword>
<evidence type="ECO:0000256" key="4">
    <source>
        <dbReference type="ARBA" id="ARBA00022989"/>
    </source>
</evidence>
<dbReference type="InterPro" id="IPR000731">
    <property type="entry name" value="SSD"/>
</dbReference>
<feature type="transmembrane region" description="Helical" evidence="6">
    <location>
        <begin position="406"/>
        <end position="428"/>
    </location>
</feature>
<feature type="transmembrane region" description="Helical" evidence="6">
    <location>
        <begin position="21"/>
        <end position="43"/>
    </location>
</feature>
<keyword evidence="2" id="KW-1003">Cell membrane</keyword>
<dbReference type="InterPro" id="IPR017841">
    <property type="entry name" value="Hopanoid_biosynth_HpnN"/>
</dbReference>
<feature type="transmembrane region" description="Helical" evidence="6">
    <location>
        <begin position="305"/>
        <end position="328"/>
    </location>
</feature>
<dbReference type="GO" id="GO:0005886">
    <property type="term" value="C:plasma membrane"/>
    <property type="evidence" value="ECO:0007669"/>
    <property type="project" value="UniProtKB-SubCell"/>
</dbReference>
<sequence length="889" mass="97537">MKNSLDSSGYRFFARWADISYRYAIWIILLILTAVTLSTFYVVNNLGVHTDTTDMLSEEVPFRANHIRYRQSFPQYEDTLLLVLDAPTPEQAHIAAKRFTRYLQDDVTQFPATYYLTGEPFFEQNGLFYKDLSELGRITDYLAAAQPLIARLADSPTLSTFSSVLTDAVEELRKGRKLELEPVLSGISATLDARLAGKSRALSWQALLGGEAQKDTYQELIVVKPKLDYSQIFAAEGPIDAIRTTAQKMGFAPNATEKLRITGEVALAHDELNSAMHGTQDAGLLALIMVATVLLIAFRSVGAIFTIIMSLLLGLLLTAAFATVAVGYLNLISIAFAVLYIGLGVDFAVHFLLRLEEIRRTDQTVVPEAVYKTGGDMGQSLLICALTTAIGFYAFMPTTYRGVAELGLISGTGMLISFLITITMIPALQRFFPIQIRKPSSPVQLVDKILDLPGRSHKLVYSVTTIAILVSILALPQIKFDYNLLNLNNPSVESVKTFQELLKSTEDSPWHINILVDDFQEIGQIAQQLSTLPEVKRVISILDLVPDEQEEKSLLIEEMAMILGPISYSPTAFLIPSPHTVAEQRMALDQLRIALSEFIVERPEHAAAVSARALQESIANLLVQLDKPALENSEAKQQLLLAVNNDLLSLLPGAIKRLQLALEAQPFSQEALPSSVTELWYGKDNVYRIAVYPSENINDNDALRRFVRAVQKITPNATGVPVISLEAGEAVVDAFFHAFSLALIGVILTIWIMLRSATATFMVLIPLLIAILLTGASTVLMDLSFNFANIIALPLLLGIGIDSSLHMVYRSRSAGADYENLLHTSTARAIFYSALTTLVGFGSLIFSIHQGTSSMGQLLTIGLLLILVCVLIILPVLLQSASGKKEISA</sequence>
<dbReference type="OrthoDB" id="7067407at2"/>
<dbReference type="EMBL" id="LT907782">
    <property type="protein sequence ID" value="SNX60047.1"/>
    <property type="molecule type" value="Genomic_DNA"/>
</dbReference>
<keyword evidence="5 6" id="KW-0472">Membrane</keyword>
<reference evidence="8 9" key="1">
    <citation type="submission" date="2017-08" db="EMBL/GenBank/DDBJ databases">
        <authorList>
            <person name="de Groot N.N."/>
        </authorList>
    </citation>
    <scope>NUCLEOTIDE SEQUENCE [LARGE SCALE GENOMIC DNA]</scope>
    <source>
        <strain evidence="8 9">Nm15</strain>
    </source>
</reference>
<gene>
    <name evidence="8" type="ORF">SAMN06296273_1506</name>
</gene>
<dbReference type="InterPro" id="IPR004869">
    <property type="entry name" value="MMPL_dom"/>
</dbReference>
<feature type="transmembrane region" description="Helical" evidence="6">
    <location>
        <begin position="829"/>
        <end position="849"/>
    </location>
</feature>
<dbReference type="NCBIfam" id="TIGR03480">
    <property type="entry name" value="HpnN"/>
    <property type="match status" value="1"/>
</dbReference>
<evidence type="ECO:0000256" key="3">
    <source>
        <dbReference type="ARBA" id="ARBA00022692"/>
    </source>
</evidence>
<feature type="transmembrane region" description="Helical" evidence="6">
    <location>
        <begin position="459"/>
        <end position="478"/>
    </location>
</feature>
<feature type="transmembrane region" description="Helical" evidence="6">
    <location>
        <begin position="381"/>
        <end position="400"/>
    </location>
</feature>
<dbReference type="Pfam" id="PF03176">
    <property type="entry name" value="MMPL"/>
    <property type="match status" value="2"/>
</dbReference>
<feature type="transmembrane region" description="Helical" evidence="6">
    <location>
        <begin position="855"/>
        <end position="878"/>
    </location>
</feature>
<organism evidence="8 9">
    <name type="scientific">Nitrosomonas ureae</name>
    <dbReference type="NCBI Taxonomy" id="44577"/>
    <lineage>
        <taxon>Bacteria</taxon>
        <taxon>Pseudomonadati</taxon>
        <taxon>Pseudomonadota</taxon>
        <taxon>Betaproteobacteria</taxon>
        <taxon>Nitrosomonadales</taxon>
        <taxon>Nitrosomonadaceae</taxon>
        <taxon>Nitrosomonas</taxon>
    </lineage>
</organism>
<dbReference type="Proteomes" id="UP000242498">
    <property type="component" value="Chromosome I"/>
</dbReference>
<evidence type="ECO:0000313" key="9">
    <source>
        <dbReference type="Proteomes" id="UP000242498"/>
    </source>
</evidence>
<dbReference type="PROSITE" id="PS50156">
    <property type="entry name" value="SSD"/>
    <property type="match status" value="1"/>
</dbReference>
<evidence type="ECO:0000256" key="6">
    <source>
        <dbReference type="SAM" id="Phobius"/>
    </source>
</evidence>
<evidence type="ECO:0000259" key="7">
    <source>
        <dbReference type="PROSITE" id="PS50156"/>
    </source>
</evidence>
<feature type="transmembrane region" description="Helical" evidence="6">
    <location>
        <begin position="282"/>
        <end position="298"/>
    </location>
</feature>
<name>A0A285BXL9_9PROT</name>
<feature type="transmembrane region" description="Helical" evidence="6">
    <location>
        <begin position="734"/>
        <end position="754"/>
    </location>
</feature>
<keyword evidence="3 6" id="KW-0812">Transmembrane</keyword>
<dbReference type="SUPFAM" id="SSF82866">
    <property type="entry name" value="Multidrug efflux transporter AcrB transmembrane domain"/>
    <property type="match status" value="2"/>
</dbReference>
<dbReference type="AlphaFoldDB" id="A0A285BXL9"/>
<accession>A0A285BXL9</accession>
<comment type="subcellular location">
    <subcellularLocation>
        <location evidence="1">Cell membrane</location>
        <topology evidence="1">Multi-pass membrane protein</topology>
    </subcellularLocation>
</comment>
<feature type="domain" description="SSD" evidence="7">
    <location>
        <begin position="300"/>
        <end position="431"/>
    </location>
</feature>
<dbReference type="PANTHER" id="PTHR33406:SF13">
    <property type="entry name" value="MEMBRANE PROTEIN YDFJ"/>
    <property type="match status" value="1"/>
</dbReference>
<feature type="transmembrane region" description="Helical" evidence="6">
    <location>
        <begin position="787"/>
        <end position="809"/>
    </location>
</feature>
<evidence type="ECO:0000256" key="2">
    <source>
        <dbReference type="ARBA" id="ARBA00022475"/>
    </source>
</evidence>
<dbReference type="PANTHER" id="PTHR33406">
    <property type="entry name" value="MEMBRANE PROTEIN MJ1562-RELATED"/>
    <property type="match status" value="1"/>
</dbReference>
<feature type="transmembrane region" description="Helical" evidence="6">
    <location>
        <begin position="334"/>
        <end position="353"/>
    </location>
</feature>
<dbReference type="InterPro" id="IPR050545">
    <property type="entry name" value="Mycobact_MmpL"/>
</dbReference>
<dbReference type="Gene3D" id="1.20.1640.10">
    <property type="entry name" value="Multidrug efflux transporter AcrB transmembrane domain"/>
    <property type="match status" value="2"/>
</dbReference>
<evidence type="ECO:0000313" key="8">
    <source>
        <dbReference type="EMBL" id="SNX60047.1"/>
    </source>
</evidence>
<protein>
    <recommendedName>
        <fullName evidence="7">SSD domain-containing protein</fullName>
    </recommendedName>
</protein>